<dbReference type="EMBL" id="JBHUIY010000003">
    <property type="protein sequence ID" value="MFD2232693.1"/>
    <property type="molecule type" value="Genomic_DNA"/>
</dbReference>
<dbReference type="InterPro" id="IPR029063">
    <property type="entry name" value="SAM-dependent_MTases_sf"/>
</dbReference>
<dbReference type="Pfam" id="PF02527">
    <property type="entry name" value="GidB"/>
    <property type="match status" value="1"/>
</dbReference>
<dbReference type="GO" id="GO:0008168">
    <property type="term" value="F:methyltransferase activity"/>
    <property type="evidence" value="ECO:0007669"/>
    <property type="project" value="UniProtKB-KW"/>
</dbReference>
<organism evidence="7 8">
    <name type="scientific">Phaeospirillum tilakii</name>
    <dbReference type="NCBI Taxonomy" id="741673"/>
    <lineage>
        <taxon>Bacteria</taxon>
        <taxon>Pseudomonadati</taxon>
        <taxon>Pseudomonadota</taxon>
        <taxon>Alphaproteobacteria</taxon>
        <taxon>Rhodospirillales</taxon>
        <taxon>Rhodospirillaceae</taxon>
        <taxon>Phaeospirillum</taxon>
    </lineage>
</organism>
<dbReference type="PIRSF" id="PIRSF003078">
    <property type="entry name" value="GidB"/>
    <property type="match status" value="1"/>
</dbReference>
<feature type="binding site" evidence="6">
    <location>
        <position position="141"/>
    </location>
    <ligand>
        <name>S-adenosyl-L-methionine</name>
        <dbReference type="ChEBI" id="CHEBI:59789"/>
    </ligand>
</feature>
<keyword evidence="4 6" id="KW-0808">Transferase</keyword>
<feature type="binding site" evidence="6">
    <location>
        <position position="78"/>
    </location>
    <ligand>
        <name>S-adenosyl-L-methionine</name>
        <dbReference type="ChEBI" id="CHEBI:59789"/>
    </ligand>
</feature>
<dbReference type="HAMAP" id="MF_00074">
    <property type="entry name" value="16SrRNA_methyltr_G"/>
    <property type="match status" value="1"/>
</dbReference>
<keyword evidence="5 6" id="KW-0949">S-adenosyl-L-methionine</keyword>
<dbReference type="Gene3D" id="3.40.50.150">
    <property type="entry name" value="Vaccinia Virus protein VP39"/>
    <property type="match status" value="1"/>
</dbReference>
<evidence type="ECO:0000313" key="7">
    <source>
        <dbReference type="EMBL" id="MFD2232693.1"/>
    </source>
</evidence>
<dbReference type="EC" id="2.1.1.170" evidence="6"/>
<sequence length="212" mass="22829">MTVPEASEAERATLAGFGVSRETIERLESYAALLVRWQARINLVGPDTVPALWRRHLIDSAQLWPHLPDGARRLVDLGSGAGFPGLVLAILGAPDVHLVESDARKGAFLREAARITATPVTILSRRIEQIPPLGADVITARALAPLPRLLAWAAPHLAPGGQCLFLKGRGAEDELTAAAKDWKIGHRRIPSLTDPDGAILQLREVRSGPDQP</sequence>
<comment type="caution">
    <text evidence="7">The sequence shown here is derived from an EMBL/GenBank/DDBJ whole genome shotgun (WGS) entry which is preliminary data.</text>
</comment>
<keyword evidence="8" id="KW-1185">Reference proteome</keyword>
<dbReference type="InterPro" id="IPR003682">
    <property type="entry name" value="rRNA_ssu_MeTfrase_G"/>
</dbReference>
<keyword evidence="1 6" id="KW-0963">Cytoplasm</keyword>
<proteinExistence type="inferred from homology"/>
<keyword evidence="2 6" id="KW-0698">rRNA processing</keyword>
<evidence type="ECO:0000256" key="2">
    <source>
        <dbReference type="ARBA" id="ARBA00022552"/>
    </source>
</evidence>
<evidence type="ECO:0000256" key="1">
    <source>
        <dbReference type="ARBA" id="ARBA00022490"/>
    </source>
</evidence>
<gene>
    <name evidence="6 7" type="primary">rsmG</name>
    <name evidence="7" type="ORF">ACFSNB_02620</name>
</gene>
<feature type="binding site" evidence="6">
    <location>
        <begin position="127"/>
        <end position="128"/>
    </location>
    <ligand>
        <name>S-adenosyl-L-methionine</name>
        <dbReference type="ChEBI" id="CHEBI:59789"/>
    </ligand>
</feature>
<name>A0ABW5C9J1_9PROT</name>
<dbReference type="GO" id="GO:0032259">
    <property type="term" value="P:methylation"/>
    <property type="evidence" value="ECO:0007669"/>
    <property type="project" value="UniProtKB-KW"/>
</dbReference>
<feature type="binding site" evidence="6">
    <location>
        <position position="83"/>
    </location>
    <ligand>
        <name>S-adenosyl-L-methionine</name>
        <dbReference type="ChEBI" id="CHEBI:59789"/>
    </ligand>
</feature>
<dbReference type="Proteomes" id="UP001597296">
    <property type="component" value="Unassembled WGS sequence"/>
</dbReference>
<dbReference type="PANTHER" id="PTHR31760">
    <property type="entry name" value="S-ADENOSYL-L-METHIONINE-DEPENDENT METHYLTRANSFERASES SUPERFAMILY PROTEIN"/>
    <property type="match status" value="1"/>
</dbReference>
<keyword evidence="3 6" id="KW-0489">Methyltransferase</keyword>
<dbReference type="NCBIfam" id="TIGR00138">
    <property type="entry name" value="rsmG_gidB"/>
    <property type="match status" value="1"/>
</dbReference>
<comment type="similarity">
    <text evidence="6">Belongs to the methyltransferase superfamily. RNA methyltransferase RsmG family.</text>
</comment>
<dbReference type="CDD" id="cd02440">
    <property type="entry name" value="AdoMet_MTases"/>
    <property type="match status" value="1"/>
</dbReference>
<dbReference type="SUPFAM" id="SSF53335">
    <property type="entry name" value="S-adenosyl-L-methionine-dependent methyltransferases"/>
    <property type="match status" value="1"/>
</dbReference>
<accession>A0ABW5C9J1</accession>
<evidence type="ECO:0000256" key="3">
    <source>
        <dbReference type="ARBA" id="ARBA00022603"/>
    </source>
</evidence>
<dbReference type="PANTHER" id="PTHR31760:SF0">
    <property type="entry name" value="S-ADENOSYL-L-METHIONINE-DEPENDENT METHYLTRANSFERASES SUPERFAMILY PROTEIN"/>
    <property type="match status" value="1"/>
</dbReference>
<evidence type="ECO:0000313" key="8">
    <source>
        <dbReference type="Proteomes" id="UP001597296"/>
    </source>
</evidence>
<reference evidence="8" key="1">
    <citation type="journal article" date="2019" name="Int. J. Syst. Evol. Microbiol.">
        <title>The Global Catalogue of Microorganisms (GCM) 10K type strain sequencing project: providing services to taxonomists for standard genome sequencing and annotation.</title>
        <authorList>
            <consortium name="The Broad Institute Genomics Platform"/>
            <consortium name="The Broad Institute Genome Sequencing Center for Infectious Disease"/>
            <person name="Wu L."/>
            <person name="Ma J."/>
        </authorList>
    </citation>
    <scope>NUCLEOTIDE SEQUENCE [LARGE SCALE GENOMIC DNA]</scope>
    <source>
        <strain evidence="8">KCTC 15012</strain>
    </source>
</reference>
<comment type="catalytic activity">
    <reaction evidence="6">
        <text>guanosine(527) in 16S rRNA + S-adenosyl-L-methionine = N(7)-methylguanosine(527) in 16S rRNA + S-adenosyl-L-homocysteine</text>
        <dbReference type="Rhea" id="RHEA:42732"/>
        <dbReference type="Rhea" id="RHEA-COMP:10209"/>
        <dbReference type="Rhea" id="RHEA-COMP:10210"/>
        <dbReference type="ChEBI" id="CHEBI:57856"/>
        <dbReference type="ChEBI" id="CHEBI:59789"/>
        <dbReference type="ChEBI" id="CHEBI:74269"/>
        <dbReference type="ChEBI" id="CHEBI:74480"/>
        <dbReference type="EC" id="2.1.1.170"/>
    </reaction>
</comment>
<protein>
    <recommendedName>
        <fullName evidence="6">Ribosomal RNA small subunit methyltransferase G</fullName>
        <ecNumber evidence="6">2.1.1.170</ecNumber>
    </recommendedName>
    <alternativeName>
        <fullName evidence="6">16S rRNA 7-methylguanosine methyltransferase</fullName>
        <shortName evidence="6">16S rRNA m7G methyltransferase</shortName>
    </alternativeName>
</protein>
<dbReference type="RefSeq" id="WP_377314235.1">
    <property type="nucleotide sequence ID" value="NZ_JBHUIY010000003.1"/>
</dbReference>
<evidence type="ECO:0000256" key="5">
    <source>
        <dbReference type="ARBA" id="ARBA00022691"/>
    </source>
</evidence>
<comment type="function">
    <text evidence="6">Specifically methylates the N7 position of guanine in position 527 of 16S rRNA.</text>
</comment>
<comment type="subcellular location">
    <subcellularLocation>
        <location evidence="6">Cytoplasm</location>
    </subcellularLocation>
</comment>
<evidence type="ECO:0000256" key="6">
    <source>
        <dbReference type="HAMAP-Rule" id="MF_00074"/>
    </source>
</evidence>
<comment type="caution">
    <text evidence="6">Lacks conserved residue(s) required for the propagation of feature annotation.</text>
</comment>
<evidence type="ECO:0000256" key="4">
    <source>
        <dbReference type="ARBA" id="ARBA00022679"/>
    </source>
</evidence>